<evidence type="ECO:0000313" key="1">
    <source>
        <dbReference type="EMBL" id="PPQ94864.1"/>
    </source>
</evidence>
<evidence type="ECO:0000313" key="2">
    <source>
        <dbReference type="Proteomes" id="UP000283269"/>
    </source>
</evidence>
<gene>
    <name evidence="1" type="ORF">CVT25_007237</name>
</gene>
<sequence length="121" mass="14079">MMDQLQLFADIVPYIRFDDDVVKRAELYKTQLFSATADALYLRVSYEGTYADNSDLITWHWALNIEQRARETIGIKLFHRPPSYSIFCFRATQTTEPLGAVTVNREQWIFCRFGAGCAGWR</sequence>
<reference evidence="1 2" key="1">
    <citation type="journal article" date="2018" name="Evol. Lett.">
        <title>Horizontal gene cluster transfer increased hallucinogenic mushroom diversity.</title>
        <authorList>
            <person name="Reynolds H.T."/>
            <person name="Vijayakumar V."/>
            <person name="Gluck-Thaler E."/>
            <person name="Korotkin H.B."/>
            <person name="Matheny P.B."/>
            <person name="Slot J.C."/>
        </authorList>
    </citation>
    <scope>NUCLEOTIDE SEQUENCE [LARGE SCALE GENOMIC DNA]</scope>
    <source>
        <strain evidence="1 2">2631</strain>
    </source>
</reference>
<dbReference type="EMBL" id="NHYD01000222">
    <property type="protein sequence ID" value="PPQ94864.1"/>
    <property type="molecule type" value="Genomic_DNA"/>
</dbReference>
<comment type="caution">
    <text evidence="1">The sequence shown here is derived from an EMBL/GenBank/DDBJ whole genome shotgun (WGS) entry which is preliminary data.</text>
</comment>
<name>A0A409XVT2_PSICY</name>
<protein>
    <submittedName>
        <fullName evidence="1">Uncharacterized protein</fullName>
    </submittedName>
</protein>
<keyword evidence="2" id="KW-1185">Reference proteome</keyword>
<dbReference type="AlphaFoldDB" id="A0A409XVT2"/>
<proteinExistence type="predicted"/>
<dbReference type="InParanoid" id="A0A409XVT2"/>
<organism evidence="1 2">
    <name type="scientific">Psilocybe cyanescens</name>
    <dbReference type="NCBI Taxonomy" id="93625"/>
    <lineage>
        <taxon>Eukaryota</taxon>
        <taxon>Fungi</taxon>
        <taxon>Dikarya</taxon>
        <taxon>Basidiomycota</taxon>
        <taxon>Agaricomycotina</taxon>
        <taxon>Agaricomycetes</taxon>
        <taxon>Agaricomycetidae</taxon>
        <taxon>Agaricales</taxon>
        <taxon>Agaricineae</taxon>
        <taxon>Strophariaceae</taxon>
        <taxon>Psilocybe</taxon>
    </lineage>
</organism>
<dbReference type="Proteomes" id="UP000283269">
    <property type="component" value="Unassembled WGS sequence"/>
</dbReference>
<accession>A0A409XVT2</accession>